<dbReference type="InterPro" id="IPR018265">
    <property type="entry name" value="Ribosomal_bL35_CS"/>
</dbReference>
<dbReference type="PROSITE" id="PS00936">
    <property type="entry name" value="RIBOSOMAL_L35"/>
    <property type="match status" value="1"/>
</dbReference>
<dbReference type="PATRIC" id="fig|178606.4.peg.87"/>
<dbReference type="RefSeq" id="WP_036079788.1">
    <property type="nucleotide sequence ID" value="NZ_JBPKCJ010000001.1"/>
</dbReference>
<dbReference type="EMBL" id="JPGK01000001">
    <property type="protein sequence ID" value="KGA94875.1"/>
    <property type="molecule type" value="Genomic_DNA"/>
</dbReference>
<dbReference type="Gene3D" id="4.10.410.60">
    <property type="match status" value="1"/>
</dbReference>
<dbReference type="AlphaFoldDB" id="A0A094WEB2"/>
<evidence type="ECO:0000256" key="6">
    <source>
        <dbReference type="SAM" id="MobiDB-lite"/>
    </source>
</evidence>
<comment type="similarity">
    <text evidence="1 5">Belongs to the bacterial ribosomal protein bL35 family.</text>
</comment>
<evidence type="ECO:0000256" key="1">
    <source>
        <dbReference type="ARBA" id="ARBA00006598"/>
    </source>
</evidence>
<proteinExistence type="inferred from homology"/>
<evidence type="ECO:0000256" key="4">
    <source>
        <dbReference type="ARBA" id="ARBA00035486"/>
    </source>
</evidence>
<keyword evidence="3 5" id="KW-0687">Ribonucleoprotein</keyword>
<dbReference type="GO" id="GO:0006412">
    <property type="term" value="P:translation"/>
    <property type="evidence" value="ECO:0007669"/>
    <property type="project" value="InterPro"/>
</dbReference>
<dbReference type="GO" id="GO:0015934">
    <property type="term" value="C:large ribosomal subunit"/>
    <property type="evidence" value="ECO:0007669"/>
    <property type="project" value="TreeGrafter"/>
</dbReference>
<feature type="compositionally biased region" description="Basic and acidic residues" evidence="6">
    <location>
        <begin position="55"/>
        <end position="65"/>
    </location>
</feature>
<dbReference type="PANTHER" id="PTHR33343:SF1">
    <property type="entry name" value="LARGE RIBOSOMAL SUBUNIT PROTEIN BL35M"/>
    <property type="match status" value="1"/>
</dbReference>
<evidence type="ECO:0000313" key="7">
    <source>
        <dbReference type="EMBL" id="KGA94875.1"/>
    </source>
</evidence>
<dbReference type="Pfam" id="PF01632">
    <property type="entry name" value="Ribosomal_L35p"/>
    <property type="match status" value="1"/>
</dbReference>
<feature type="compositionally biased region" description="Basic residues" evidence="6">
    <location>
        <begin position="25"/>
        <end position="46"/>
    </location>
</feature>
<feature type="region of interest" description="Disordered" evidence="6">
    <location>
        <begin position="24"/>
        <end position="65"/>
    </location>
</feature>
<dbReference type="NCBIfam" id="TIGR00001">
    <property type="entry name" value="rpmI_bact"/>
    <property type="match status" value="1"/>
</dbReference>
<dbReference type="GO" id="GO:0003735">
    <property type="term" value="F:structural constituent of ribosome"/>
    <property type="evidence" value="ECO:0007669"/>
    <property type="project" value="InterPro"/>
</dbReference>
<reference evidence="7 8" key="1">
    <citation type="submission" date="2014-06" db="EMBL/GenBank/DDBJ databases">
        <title>Draft genome sequence of iron oxidizing acidophile Leptospirillum ferriphilum DSM14647.</title>
        <authorList>
            <person name="Cardenas J.P."/>
            <person name="Lazcano M."/>
            <person name="Ossandon F.J."/>
            <person name="Corbett M."/>
            <person name="Holmes D.S."/>
            <person name="Watkin E."/>
        </authorList>
    </citation>
    <scope>NUCLEOTIDE SEQUENCE [LARGE SCALE GENOMIC DNA]</scope>
    <source>
        <strain evidence="7 8">DSM 14647</strain>
    </source>
</reference>
<keyword evidence="2 5" id="KW-0689">Ribosomal protein</keyword>
<evidence type="ECO:0000256" key="5">
    <source>
        <dbReference type="RuleBase" id="RU000568"/>
    </source>
</evidence>
<dbReference type="InterPro" id="IPR037229">
    <property type="entry name" value="Ribosomal_bL35_sf"/>
</dbReference>
<dbReference type="PANTHER" id="PTHR33343">
    <property type="entry name" value="54S RIBOSOMAL PROTEIN BL35M"/>
    <property type="match status" value="1"/>
</dbReference>
<dbReference type="InterPro" id="IPR001706">
    <property type="entry name" value="Ribosomal_bL35"/>
</dbReference>
<accession>A0A094WEB2</accession>
<evidence type="ECO:0000256" key="2">
    <source>
        <dbReference type="ARBA" id="ARBA00022980"/>
    </source>
</evidence>
<sequence length="65" mass="7294">MATGRKLKVKSAASKRFFVSGTGKIRYHKTNKRHLMTSKSSKRTRSLKTGTLEKGQSDNIRKVLG</sequence>
<name>A0A094WEB2_9BACT</name>
<organism evidence="7 8">
    <name type="scientific">Leptospirillum ferriphilum</name>
    <dbReference type="NCBI Taxonomy" id="178606"/>
    <lineage>
        <taxon>Bacteria</taxon>
        <taxon>Pseudomonadati</taxon>
        <taxon>Nitrospirota</taxon>
        <taxon>Nitrospiria</taxon>
        <taxon>Nitrospirales</taxon>
        <taxon>Nitrospiraceae</taxon>
        <taxon>Leptospirillum</taxon>
    </lineage>
</organism>
<comment type="caution">
    <text evidence="7">The sequence shown here is derived from an EMBL/GenBank/DDBJ whole genome shotgun (WGS) entry which is preliminary data.</text>
</comment>
<evidence type="ECO:0000256" key="3">
    <source>
        <dbReference type="ARBA" id="ARBA00023274"/>
    </source>
</evidence>
<gene>
    <name evidence="7" type="ORF">LptCag_2309</name>
</gene>
<evidence type="ECO:0000313" key="8">
    <source>
        <dbReference type="Proteomes" id="UP000029452"/>
    </source>
</evidence>
<protein>
    <recommendedName>
        <fullName evidence="4 5">50S ribosomal protein L35</fullName>
    </recommendedName>
</protein>
<dbReference type="InterPro" id="IPR021137">
    <property type="entry name" value="Ribosomal_bL35-like"/>
</dbReference>
<dbReference type="SUPFAM" id="SSF143034">
    <property type="entry name" value="L35p-like"/>
    <property type="match status" value="1"/>
</dbReference>
<dbReference type="PRINTS" id="PR00064">
    <property type="entry name" value="RIBOSOMALL35"/>
</dbReference>
<dbReference type="Proteomes" id="UP000029452">
    <property type="component" value="Unassembled WGS sequence"/>
</dbReference>